<dbReference type="InterPro" id="IPR053162">
    <property type="entry name" value="DnaD"/>
</dbReference>
<comment type="similarity">
    <text evidence="1">Belongs to the DnaB/DnaD family.</text>
</comment>
<evidence type="ECO:0000259" key="2">
    <source>
        <dbReference type="Pfam" id="PF07261"/>
    </source>
</evidence>
<evidence type="ECO:0000313" key="5">
    <source>
        <dbReference type="Proteomes" id="UP001157946"/>
    </source>
</evidence>
<dbReference type="AlphaFoldDB" id="A0AA45WN34"/>
<dbReference type="Pfam" id="PF07261">
    <property type="entry name" value="DnaB_2"/>
    <property type="match status" value="1"/>
</dbReference>
<dbReference type="Pfam" id="PF21984">
    <property type="entry name" value="DnaD_N"/>
    <property type="match status" value="1"/>
</dbReference>
<dbReference type="Gene3D" id="1.10.10.630">
    <property type="entry name" value="DnaD domain-like"/>
    <property type="match status" value="1"/>
</dbReference>
<dbReference type="PANTHER" id="PTHR37293">
    <property type="entry name" value="PHAGE REPLICATION PROTEIN-RELATED"/>
    <property type="match status" value="1"/>
</dbReference>
<dbReference type="InterPro" id="IPR006343">
    <property type="entry name" value="DnaB/C_C"/>
</dbReference>
<feature type="domain" description="DnaD N-terminal" evidence="3">
    <location>
        <begin position="23"/>
        <end position="122"/>
    </location>
</feature>
<dbReference type="SUPFAM" id="SSF158499">
    <property type="entry name" value="DnaD domain-like"/>
    <property type="match status" value="1"/>
</dbReference>
<dbReference type="RefSeq" id="WP_189318828.1">
    <property type="nucleotide sequence ID" value="NZ_FXTU01000003.1"/>
</dbReference>
<dbReference type="Proteomes" id="UP001157946">
    <property type="component" value="Unassembled WGS sequence"/>
</dbReference>
<gene>
    <name evidence="4" type="ORF">SAMN06265361_10332</name>
</gene>
<dbReference type="SUPFAM" id="SSF46785">
    <property type="entry name" value="Winged helix' DNA-binding domain"/>
    <property type="match status" value="1"/>
</dbReference>
<dbReference type="Gene3D" id="1.10.10.10">
    <property type="entry name" value="Winged helix-like DNA-binding domain superfamily/Winged helix DNA-binding domain"/>
    <property type="match status" value="1"/>
</dbReference>
<feature type="domain" description="DnaB/C C-terminal" evidence="2">
    <location>
        <begin position="135"/>
        <end position="207"/>
    </location>
</feature>
<dbReference type="NCBIfam" id="TIGR01446">
    <property type="entry name" value="DnaD_dom"/>
    <property type="match status" value="1"/>
</dbReference>
<evidence type="ECO:0000313" key="4">
    <source>
        <dbReference type="EMBL" id="SMP16749.1"/>
    </source>
</evidence>
<keyword evidence="5" id="KW-1185">Reference proteome</keyword>
<name>A0AA45WN34_9BACL</name>
<accession>A0AA45WN34</accession>
<sequence length="243" mass="28614">MDRKGSVQTALVHLLEQGSLSLPVLLLTEYKRVGLTEPQVMLMIHIMLYQQKEHKAFPTASELSERMNMTKEQIVGLIEQLVRGGFLHIDDEVNEYGLRSERFSLTPLYQQLVSSYIAKEEEDTSTSEESYQFIFRLFEQEFGRALSPMECQMLARWLSEDGHREELIEAALREAVFCGKLNFRYIDRILFEWQRNQVRTAEDAVEYSRKFRQKGMLYQTNVQERASTRPNGFSFYNWVNQEQ</sequence>
<evidence type="ECO:0000259" key="3">
    <source>
        <dbReference type="Pfam" id="PF21984"/>
    </source>
</evidence>
<organism evidence="4 5">
    <name type="scientific">Laceyella tengchongensis</name>
    <dbReference type="NCBI Taxonomy" id="574699"/>
    <lineage>
        <taxon>Bacteria</taxon>
        <taxon>Bacillati</taxon>
        <taxon>Bacillota</taxon>
        <taxon>Bacilli</taxon>
        <taxon>Bacillales</taxon>
        <taxon>Thermoactinomycetaceae</taxon>
        <taxon>Laceyella</taxon>
    </lineage>
</organism>
<proteinExistence type="inferred from homology"/>
<dbReference type="EMBL" id="FXTU01000003">
    <property type="protein sequence ID" value="SMP16749.1"/>
    <property type="molecule type" value="Genomic_DNA"/>
</dbReference>
<dbReference type="InterPro" id="IPR053843">
    <property type="entry name" value="DnaD_N"/>
</dbReference>
<evidence type="ECO:0000256" key="1">
    <source>
        <dbReference type="ARBA" id="ARBA00093462"/>
    </source>
</evidence>
<reference evidence="4" key="1">
    <citation type="submission" date="2017-05" db="EMBL/GenBank/DDBJ databases">
        <authorList>
            <person name="Varghese N."/>
            <person name="Submissions S."/>
        </authorList>
    </citation>
    <scope>NUCLEOTIDE SEQUENCE</scope>
    <source>
        <strain evidence="4">DSM 45262</strain>
    </source>
</reference>
<dbReference type="InterPro" id="IPR034829">
    <property type="entry name" value="DnaD-like_sf"/>
</dbReference>
<dbReference type="InterPro" id="IPR036388">
    <property type="entry name" value="WH-like_DNA-bd_sf"/>
</dbReference>
<protein>
    <submittedName>
        <fullName evidence="4">DNA replication protein</fullName>
    </submittedName>
</protein>
<dbReference type="InterPro" id="IPR036390">
    <property type="entry name" value="WH_DNA-bd_sf"/>
</dbReference>
<dbReference type="PANTHER" id="PTHR37293:SF6">
    <property type="entry name" value="DNA REPLICATION PROTEIN DNAD"/>
    <property type="match status" value="1"/>
</dbReference>
<comment type="caution">
    <text evidence="4">The sequence shown here is derived from an EMBL/GenBank/DDBJ whole genome shotgun (WGS) entry which is preliminary data.</text>
</comment>